<dbReference type="OrthoDB" id="9862266at2"/>
<gene>
    <name evidence="2" type="ORF">C8E97_3025</name>
</gene>
<reference evidence="2 3" key="1">
    <citation type="submission" date="2018-10" db="EMBL/GenBank/DDBJ databases">
        <title>Sequencing the genomes of 1000 actinobacteria strains.</title>
        <authorList>
            <person name="Klenk H.-P."/>
        </authorList>
    </citation>
    <scope>NUCLEOTIDE SEQUENCE [LARGE SCALE GENOMIC DNA]</scope>
    <source>
        <strain evidence="2 3">DSM 43800</strain>
    </source>
</reference>
<dbReference type="RefSeq" id="WP_121006023.1">
    <property type="nucleotide sequence ID" value="NZ_RBXO01000001.1"/>
</dbReference>
<protein>
    <submittedName>
        <fullName evidence="2">Uncharacterized protein</fullName>
    </submittedName>
</protein>
<name>A0A495W127_9PSEU</name>
<dbReference type="Proteomes" id="UP000282084">
    <property type="component" value="Unassembled WGS sequence"/>
</dbReference>
<dbReference type="EMBL" id="RBXO01000001">
    <property type="protein sequence ID" value="RKT54405.1"/>
    <property type="molecule type" value="Genomic_DNA"/>
</dbReference>
<keyword evidence="1" id="KW-0732">Signal</keyword>
<sequence>MKVKVVVCTAFVAAGLAVVPMIAHASCSPSAEQAALLSRAVDGELARLAPWHPGADPRDAEWLKGNVVGLVPDWLPGTRKMVVRAEADIGRVVDDCHRPTDYTVPGPERSAFAACAKEAALTRLAPAHVAEWGAFCGEVRQSLQDPAIEAKVRDWARHWVDAYIEHVRTRPAR</sequence>
<feature type="signal peptide" evidence="1">
    <location>
        <begin position="1"/>
        <end position="25"/>
    </location>
</feature>
<dbReference type="AlphaFoldDB" id="A0A495W127"/>
<feature type="chain" id="PRO_5019781285" evidence="1">
    <location>
        <begin position="26"/>
        <end position="173"/>
    </location>
</feature>
<comment type="caution">
    <text evidence="2">The sequence shown here is derived from an EMBL/GenBank/DDBJ whole genome shotgun (WGS) entry which is preliminary data.</text>
</comment>
<proteinExistence type="predicted"/>
<keyword evidence="3" id="KW-1185">Reference proteome</keyword>
<organism evidence="2 3">
    <name type="scientific">Saccharothrix australiensis</name>
    <dbReference type="NCBI Taxonomy" id="2072"/>
    <lineage>
        <taxon>Bacteria</taxon>
        <taxon>Bacillati</taxon>
        <taxon>Actinomycetota</taxon>
        <taxon>Actinomycetes</taxon>
        <taxon>Pseudonocardiales</taxon>
        <taxon>Pseudonocardiaceae</taxon>
        <taxon>Saccharothrix</taxon>
    </lineage>
</organism>
<accession>A0A495W127</accession>
<evidence type="ECO:0000313" key="2">
    <source>
        <dbReference type="EMBL" id="RKT54405.1"/>
    </source>
</evidence>
<evidence type="ECO:0000313" key="3">
    <source>
        <dbReference type="Proteomes" id="UP000282084"/>
    </source>
</evidence>
<evidence type="ECO:0000256" key="1">
    <source>
        <dbReference type="SAM" id="SignalP"/>
    </source>
</evidence>